<proteinExistence type="predicted"/>
<reference evidence="1 2" key="1">
    <citation type="submission" date="2015-12" db="EMBL/GenBank/DDBJ databases">
        <title>Draft genome sequence of Moniliophthora roreri, the causal agent of frosty pod rot of cacao.</title>
        <authorList>
            <person name="Aime M.C."/>
            <person name="Diaz-Valderrama J.R."/>
            <person name="Kijpornyongpan T."/>
            <person name="Phillips-Mora W."/>
        </authorList>
    </citation>
    <scope>NUCLEOTIDE SEQUENCE [LARGE SCALE GENOMIC DNA]</scope>
    <source>
        <strain evidence="1 2">MCA 2952</strain>
    </source>
</reference>
<sequence>MPLDDNSSYLSTVCFRKSGSVCQDWFKYTITARHGPNWRVPSTDTTLLLFPECLAAGKPGIDRVFPYRMSFIQTDILLTMLY</sequence>
<evidence type="ECO:0000313" key="2">
    <source>
        <dbReference type="Proteomes" id="UP000054988"/>
    </source>
</evidence>
<comment type="caution">
    <text evidence="1">The sequence shown here is derived from an EMBL/GenBank/DDBJ whole genome shotgun (WGS) entry which is preliminary data.</text>
</comment>
<dbReference type="AlphaFoldDB" id="A0A0W0G070"/>
<gene>
    <name evidence="1" type="ORF">WG66_5460</name>
</gene>
<protein>
    <submittedName>
        <fullName evidence="1">Uncharacterized protein</fullName>
    </submittedName>
</protein>
<name>A0A0W0G070_MONRR</name>
<accession>A0A0W0G070</accession>
<organism evidence="1 2">
    <name type="scientific">Moniliophthora roreri</name>
    <name type="common">Frosty pod rot fungus</name>
    <name type="synonym">Monilia roreri</name>
    <dbReference type="NCBI Taxonomy" id="221103"/>
    <lineage>
        <taxon>Eukaryota</taxon>
        <taxon>Fungi</taxon>
        <taxon>Dikarya</taxon>
        <taxon>Basidiomycota</taxon>
        <taxon>Agaricomycotina</taxon>
        <taxon>Agaricomycetes</taxon>
        <taxon>Agaricomycetidae</taxon>
        <taxon>Agaricales</taxon>
        <taxon>Marasmiineae</taxon>
        <taxon>Marasmiaceae</taxon>
        <taxon>Moniliophthora</taxon>
    </lineage>
</organism>
<dbReference type="Proteomes" id="UP000054988">
    <property type="component" value="Unassembled WGS sequence"/>
</dbReference>
<evidence type="ECO:0000313" key="1">
    <source>
        <dbReference type="EMBL" id="KTB41961.1"/>
    </source>
</evidence>
<dbReference type="EMBL" id="LATX01001405">
    <property type="protein sequence ID" value="KTB41961.1"/>
    <property type="molecule type" value="Genomic_DNA"/>
</dbReference>